<dbReference type="SUPFAM" id="SSF57903">
    <property type="entry name" value="FYVE/PHD zinc finger"/>
    <property type="match status" value="1"/>
</dbReference>
<feature type="region of interest" description="Disordered" evidence="13">
    <location>
        <begin position="663"/>
        <end position="714"/>
    </location>
</feature>
<dbReference type="InterPro" id="IPR041070">
    <property type="entry name" value="JHD"/>
</dbReference>
<dbReference type="SUPFAM" id="SSF51197">
    <property type="entry name" value="Clavaminate synthase-like"/>
    <property type="match status" value="1"/>
</dbReference>
<keyword evidence="2" id="KW-0479">Metal-binding</keyword>
<keyword evidence="11" id="KW-0539">Nucleus</keyword>
<feature type="compositionally biased region" description="Pro residues" evidence="13">
    <location>
        <begin position="839"/>
        <end position="848"/>
    </location>
</feature>
<keyword evidence="4" id="KW-0862">Zinc</keyword>
<dbReference type="SMART" id="SM00558">
    <property type="entry name" value="JmjC"/>
    <property type="match status" value="1"/>
</dbReference>
<sequence length="884" mass="99341">MAEALFCFCGKPYDDTQFMIQCDWCKEWLHGSCIKLKEYQSYDIDKFFCHKCVPVSGPTVLKPRLNHHRHNYSDPDASHKPTQAGTKAFIDVLKSRSFLNAEEVILRLRGQQLTLPYLNSSGFTRPIFVEQKDGLDLNVPQDNFTVNDVENHVGSDRIIDVIDVTTQADLRMTLKDFVEYYSNPSKRLSLQQILNVISLEFSGSNLSALVEPPYIARKLCWASNVWPRDYPFERPEVQKYCLMGVKDSYTDFHIDFGGSSVWYHILKGEKIFYLVEPTPENMDLYLQWMLKPNHHELFFGDMADACYRLVLSKGNTLFIPTGWIHAVYTSQDSLVFGGNFLHNLNMELQLKVYNIEVASKAPFRFRFPSFQTIHWFAAERIVEDLRDMNSKGSRCQEQFIRGVRALAAALKSWTIEKDNGKGRSEPIPERILVPKLLKELSRELRHVEKNSNLSITQSPTATPLPLVKVEKTCPKRVRRKPQSRADFVDINEALSNFAAEEDRLSSKVEKMEEVRAVPFLPPTLRVSSQPYSIMPPRPNAVPLKLRLPKKGSDEDDERPLMIDEHKPKKPAKIGQNIQRGPIKLRLSVGGRTDYQFSETTEVAANLDIETGEDKLATANKSGIEVLLRASNMAVPGALEEIADPGRASPSTREAIVGMLTMSQGFNSPTSEHNGSLSASSLDKSNAPPVPAVSQRQRKGRRRLNSSLTDDYGDVVSKVHQDDEYIYPSLDASDDEGYDKESAKKKTGKVGRTRLDSGDESWNPRARVGPVVPKKDRPTRDGAKRPAVERVLEAAAQRRAFEPPPKRAYIRRSKSRSSISENPEAGASGPVVVPVSVGAPPTPTAPPPSLNKAESKANLAKKPKKGMATAKQRLGKILKIHKMVH</sequence>
<feature type="domain" description="PHD-type" evidence="14">
    <location>
        <begin position="4"/>
        <end position="55"/>
    </location>
</feature>
<evidence type="ECO:0000256" key="12">
    <source>
        <dbReference type="PROSITE-ProRule" id="PRU00146"/>
    </source>
</evidence>
<evidence type="ECO:0000256" key="9">
    <source>
        <dbReference type="ARBA" id="ARBA00023015"/>
    </source>
</evidence>
<gene>
    <name evidence="16" type="ORF">DGAL_LOCUS1253</name>
</gene>
<feature type="compositionally biased region" description="Polar residues" evidence="13">
    <location>
        <begin position="663"/>
        <end position="683"/>
    </location>
</feature>
<evidence type="ECO:0000256" key="5">
    <source>
        <dbReference type="ARBA" id="ARBA00022853"/>
    </source>
</evidence>
<evidence type="ECO:0000256" key="10">
    <source>
        <dbReference type="ARBA" id="ARBA00023163"/>
    </source>
</evidence>
<dbReference type="Proteomes" id="UP000789390">
    <property type="component" value="Unassembled WGS sequence"/>
</dbReference>
<dbReference type="PROSITE" id="PS01359">
    <property type="entry name" value="ZF_PHD_1"/>
    <property type="match status" value="1"/>
</dbReference>
<keyword evidence="10" id="KW-0804">Transcription</keyword>
<dbReference type="GO" id="GO:0006325">
    <property type="term" value="P:chromatin organization"/>
    <property type="evidence" value="ECO:0007669"/>
    <property type="project" value="UniProtKB-KW"/>
</dbReference>
<dbReference type="Gene3D" id="2.60.120.650">
    <property type="entry name" value="Cupin"/>
    <property type="match status" value="1"/>
</dbReference>
<feature type="compositionally biased region" description="Low complexity" evidence="13">
    <location>
        <begin position="815"/>
        <end position="838"/>
    </location>
</feature>
<reference evidence="16" key="1">
    <citation type="submission" date="2021-11" db="EMBL/GenBank/DDBJ databases">
        <authorList>
            <person name="Schell T."/>
        </authorList>
    </citation>
    <scope>NUCLEOTIDE SEQUENCE</scope>
    <source>
        <strain evidence="16">M5</strain>
    </source>
</reference>
<dbReference type="GO" id="GO:0005634">
    <property type="term" value="C:nucleus"/>
    <property type="evidence" value="ECO:0007669"/>
    <property type="project" value="UniProtKB-SubCell"/>
</dbReference>
<evidence type="ECO:0000313" key="16">
    <source>
        <dbReference type="EMBL" id="CAH0099139.1"/>
    </source>
</evidence>
<dbReference type="OrthoDB" id="5876800at2759"/>
<keyword evidence="3 12" id="KW-0863">Zinc-finger</keyword>
<dbReference type="InterPro" id="IPR001965">
    <property type="entry name" value="Znf_PHD"/>
</dbReference>
<dbReference type="InterPro" id="IPR019787">
    <property type="entry name" value="Znf_PHD-finger"/>
</dbReference>
<name>A0A8J2RMP7_9CRUS</name>
<dbReference type="AlphaFoldDB" id="A0A8J2RMP7"/>
<evidence type="ECO:0000313" key="17">
    <source>
        <dbReference type="Proteomes" id="UP000789390"/>
    </source>
</evidence>
<organism evidence="16 17">
    <name type="scientific">Daphnia galeata</name>
    <dbReference type="NCBI Taxonomy" id="27404"/>
    <lineage>
        <taxon>Eukaryota</taxon>
        <taxon>Metazoa</taxon>
        <taxon>Ecdysozoa</taxon>
        <taxon>Arthropoda</taxon>
        <taxon>Crustacea</taxon>
        <taxon>Branchiopoda</taxon>
        <taxon>Diplostraca</taxon>
        <taxon>Cladocera</taxon>
        <taxon>Anomopoda</taxon>
        <taxon>Daphniidae</taxon>
        <taxon>Daphnia</taxon>
    </lineage>
</organism>
<feature type="region of interest" description="Disordered" evidence="13">
    <location>
        <begin position="530"/>
        <end position="558"/>
    </location>
</feature>
<evidence type="ECO:0000256" key="11">
    <source>
        <dbReference type="ARBA" id="ARBA00023242"/>
    </source>
</evidence>
<evidence type="ECO:0000256" key="8">
    <source>
        <dbReference type="ARBA" id="ARBA00023004"/>
    </source>
</evidence>
<dbReference type="InterPro" id="IPR003347">
    <property type="entry name" value="JmjC_dom"/>
</dbReference>
<evidence type="ECO:0000259" key="14">
    <source>
        <dbReference type="PROSITE" id="PS50016"/>
    </source>
</evidence>
<evidence type="ECO:0000256" key="3">
    <source>
        <dbReference type="ARBA" id="ARBA00022771"/>
    </source>
</evidence>
<dbReference type="GO" id="GO:0051213">
    <property type="term" value="F:dioxygenase activity"/>
    <property type="evidence" value="ECO:0007669"/>
    <property type="project" value="UniProtKB-KW"/>
</dbReference>
<dbReference type="Pfam" id="PF00628">
    <property type="entry name" value="PHD"/>
    <property type="match status" value="1"/>
</dbReference>
<feature type="domain" description="JmjC" evidence="15">
    <location>
        <begin position="201"/>
        <end position="357"/>
    </location>
</feature>
<dbReference type="Gene3D" id="1.20.58.1360">
    <property type="match status" value="1"/>
</dbReference>
<dbReference type="PROSITE" id="PS51184">
    <property type="entry name" value="JMJC"/>
    <property type="match status" value="1"/>
</dbReference>
<evidence type="ECO:0000256" key="13">
    <source>
        <dbReference type="SAM" id="MobiDB-lite"/>
    </source>
</evidence>
<comment type="subcellular location">
    <subcellularLocation>
        <location evidence="1">Nucleus</location>
    </subcellularLocation>
</comment>
<evidence type="ECO:0000256" key="4">
    <source>
        <dbReference type="ARBA" id="ARBA00022833"/>
    </source>
</evidence>
<dbReference type="PROSITE" id="PS50016">
    <property type="entry name" value="ZF_PHD_2"/>
    <property type="match status" value="1"/>
</dbReference>
<accession>A0A8J2RMP7</accession>
<comment type="caution">
    <text evidence="16">The sequence shown here is derived from an EMBL/GenBank/DDBJ whole genome shotgun (WGS) entry which is preliminary data.</text>
</comment>
<evidence type="ECO:0000259" key="15">
    <source>
        <dbReference type="PROSITE" id="PS51184"/>
    </source>
</evidence>
<proteinExistence type="predicted"/>
<keyword evidence="17" id="KW-1185">Reference proteome</keyword>
<dbReference type="InterPro" id="IPR050690">
    <property type="entry name" value="JHDM1_Histone_Demethylase"/>
</dbReference>
<keyword evidence="9" id="KW-0805">Transcription regulation</keyword>
<dbReference type="InterPro" id="IPR011011">
    <property type="entry name" value="Znf_FYVE_PHD"/>
</dbReference>
<feature type="region of interest" description="Disordered" evidence="13">
    <location>
        <begin position="726"/>
        <end position="875"/>
    </location>
</feature>
<dbReference type="EMBL" id="CAKKLH010000013">
    <property type="protein sequence ID" value="CAH0099139.1"/>
    <property type="molecule type" value="Genomic_DNA"/>
</dbReference>
<keyword evidence="7" id="KW-0560">Oxidoreductase</keyword>
<dbReference type="PANTHER" id="PTHR23123">
    <property type="entry name" value="PHD/F-BOX CONTAINING PROTEIN"/>
    <property type="match status" value="1"/>
</dbReference>
<dbReference type="GO" id="GO:0008270">
    <property type="term" value="F:zinc ion binding"/>
    <property type="evidence" value="ECO:0007669"/>
    <property type="project" value="UniProtKB-KW"/>
</dbReference>
<evidence type="ECO:0000256" key="6">
    <source>
        <dbReference type="ARBA" id="ARBA00022964"/>
    </source>
</evidence>
<dbReference type="SMART" id="SM00249">
    <property type="entry name" value="PHD"/>
    <property type="match status" value="1"/>
</dbReference>
<evidence type="ECO:0000256" key="2">
    <source>
        <dbReference type="ARBA" id="ARBA00022723"/>
    </source>
</evidence>
<keyword evidence="6" id="KW-0223">Dioxygenase</keyword>
<keyword evidence="8" id="KW-0408">Iron</keyword>
<dbReference type="InterPro" id="IPR019786">
    <property type="entry name" value="Zinc_finger_PHD-type_CS"/>
</dbReference>
<dbReference type="Pfam" id="PF02373">
    <property type="entry name" value="JmjC"/>
    <property type="match status" value="1"/>
</dbReference>
<keyword evidence="5" id="KW-0156">Chromatin regulator</keyword>
<dbReference type="Pfam" id="PF17811">
    <property type="entry name" value="JHD"/>
    <property type="match status" value="1"/>
</dbReference>
<protein>
    <submittedName>
        <fullName evidence="16">Uncharacterized protein</fullName>
    </submittedName>
</protein>
<evidence type="ECO:0000256" key="7">
    <source>
        <dbReference type="ARBA" id="ARBA00023002"/>
    </source>
</evidence>
<evidence type="ECO:0000256" key="1">
    <source>
        <dbReference type="ARBA" id="ARBA00004123"/>
    </source>
</evidence>
<feature type="compositionally biased region" description="Basic and acidic residues" evidence="13">
    <location>
        <begin position="772"/>
        <end position="791"/>
    </location>
</feature>